<feature type="compositionally biased region" description="Acidic residues" evidence="1">
    <location>
        <begin position="78"/>
        <end position="89"/>
    </location>
</feature>
<feature type="compositionally biased region" description="Basic and acidic residues" evidence="1">
    <location>
        <begin position="113"/>
        <end position="122"/>
    </location>
</feature>
<reference evidence="3" key="1">
    <citation type="submission" date="2021-02" db="EMBL/GenBank/DDBJ databases">
        <authorList>
            <person name="Dougan E. K."/>
            <person name="Rhodes N."/>
            <person name="Thang M."/>
            <person name="Chan C."/>
        </authorList>
    </citation>
    <scope>NUCLEOTIDE SEQUENCE</scope>
</reference>
<feature type="domain" description="START" evidence="2">
    <location>
        <begin position="167"/>
        <end position="352"/>
    </location>
</feature>
<dbReference type="Gene3D" id="3.30.530.20">
    <property type="match status" value="1"/>
</dbReference>
<keyword evidence="4" id="KW-1185">Reference proteome</keyword>
<dbReference type="InterPro" id="IPR051213">
    <property type="entry name" value="START_lipid_transfer"/>
</dbReference>
<protein>
    <submittedName>
        <fullName evidence="3">Stard7 protein</fullName>
    </submittedName>
</protein>
<dbReference type="SMART" id="SM00234">
    <property type="entry name" value="START"/>
    <property type="match status" value="1"/>
</dbReference>
<dbReference type="PANTHER" id="PTHR19308:SF14">
    <property type="entry name" value="START DOMAIN-CONTAINING PROTEIN"/>
    <property type="match status" value="1"/>
</dbReference>
<dbReference type="CDD" id="cd00177">
    <property type="entry name" value="START"/>
    <property type="match status" value="1"/>
</dbReference>
<dbReference type="EMBL" id="CAJNDS010000592">
    <property type="protein sequence ID" value="CAE7221232.1"/>
    <property type="molecule type" value="Genomic_DNA"/>
</dbReference>
<proteinExistence type="predicted"/>
<organism evidence="3 4">
    <name type="scientific">Symbiodinium natans</name>
    <dbReference type="NCBI Taxonomy" id="878477"/>
    <lineage>
        <taxon>Eukaryota</taxon>
        <taxon>Sar</taxon>
        <taxon>Alveolata</taxon>
        <taxon>Dinophyceae</taxon>
        <taxon>Suessiales</taxon>
        <taxon>Symbiodiniaceae</taxon>
        <taxon>Symbiodinium</taxon>
    </lineage>
</organism>
<dbReference type="OrthoDB" id="5403181at2759"/>
<dbReference type="AlphaFoldDB" id="A0A812K2T1"/>
<feature type="compositionally biased region" description="Polar residues" evidence="1">
    <location>
        <begin position="103"/>
        <end position="112"/>
    </location>
</feature>
<dbReference type="SUPFAM" id="SSF55961">
    <property type="entry name" value="Bet v1-like"/>
    <property type="match status" value="1"/>
</dbReference>
<gene>
    <name evidence="3" type="primary">Stard7</name>
    <name evidence="3" type="ORF">SNAT2548_LOCUS8138</name>
</gene>
<evidence type="ECO:0000259" key="2">
    <source>
        <dbReference type="PROSITE" id="PS50848"/>
    </source>
</evidence>
<accession>A0A812K2T1</accession>
<evidence type="ECO:0000313" key="4">
    <source>
        <dbReference type="Proteomes" id="UP000604046"/>
    </source>
</evidence>
<dbReference type="InterPro" id="IPR002913">
    <property type="entry name" value="START_lipid-bd_dom"/>
</dbReference>
<dbReference type="PROSITE" id="PS50848">
    <property type="entry name" value="START"/>
    <property type="match status" value="1"/>
</dbReference>
<evidence type="ECO:0000313" key="3">
    <source>
        <dbReference type="EMBL" id="CAE7221232.1"/>
    </source>
</evidence>
<dbReference type="Proteomes" id="UP000604046">
    <property type="component" value="Unassembled WGS sequence"/>
</dbReference>
<comment type="caution">
    <text evidence="3">The sequence shown here is derived from an EMBL/GenBank/DDBJ whole genome shotgun (WGS) entry which is preliminary data.</text>
</comment>
<dbReference type="InterPro" id="IPR023393">
    <property type="entry name" value="START-like_dom_sf"/>
</dbReference>
<feature type="region of interest" description="Disordered" evidence="1">
    <location>
        <begin position="66"/>
        <end position="122"/>
    </location>
</feature>
<sequence>MYRCSSRVLAEPEENFIHRVERLLDNELVRFAISQQQQLSAKNQGAAGVVLAESMIFADARTGKRSRSKLTLEREHEPPDEDSDPDDMDVLSNSGARPGNFPSEMSRTSSNDSGERRNGDESQRVLKAPFFRSWEDFMEFDNNYKHKIPITQSDFSLLLEKESQGMQGWDMCVDRKEIKVAKTLQSDGGGCIFLRAWSSLPDVELPVVFHMFHKCEKRMEWDRAFFEMKVLDQVEGSDILYSVLRVPACTPRDYVQYRRVKVLEDGTILISLRSANHPNMPEKNGYIRAESFTSGYVMRRYNDGAEKGTKVFLMTCTDVKGIIPKWMINFVAPRKPGEWIDCLKRACLDYQAANPDYMTLEKEMEPFKQNHPFDYEDVNAMDTSIRNQSPTWVTL</sequence>
<dbReference type="PANTHER" id="PTHR19308">
    <property type="entry name" value="PHOSPHATIDYLCHOLINE TRANSFER PROTEIN"/>
    <property type="match status" value="1"/>
</dbReference>
<dbReference type="GO" id="GO:0008289">
    <property type="term" value="F:lipid binding"/>
    <property type="evidence" value="ECO:0007669"/>
    <property type="project" value="InterPro"/>
</dbReference>
<name>A0A812K2T1_9DINO</name>
<dbReference type="GO" id="GO:0005737">
    <property type="term" value="C:cytoplasm"/>
    <property type="evidence" value="ECO:0007669"/>
    <property type="project" value="UniProtKB-ARBA"/>
</dbReference>
<evidence type="ECO:0000256" key="1">
    <source>
        <dbReference type="SAM" id="MobiDB-lite"/>
    </source>
</evidence>
<dbReference type="Pfam" id="PF01852">
    <property type="entry name" value="START"/>
    <property type="match status" value="1"/>
</dbReference>